<proteinExistence type="predicted"/>
<feature type="domain" description="THIF-type NAD/FAD binding fold" evidence="1">
    <location>
        <begin position="11"/>
        <end position="248"/>
    </location>
</feature>
<evidence type="ECO:0000313" key="2">
    <source>
        <dbReference type="EMBL" id="MBO8475157.1"/>
    </source>
</evidence>
<dbReference type="GO" id="GO:0061504">
    <property type="term" value="P:cyclic threonylcarbamoyladenosine biosynthetic process"/>
    <property type="evidence" value="ECO:0007669"/>
    <property type="project" value="TreeGrafter"/>
</dbReference>
<accession>A0A9D9NIY5</accession>
<organism evidence="2 3">
    <name type="scientific">Candidatus Cryptobacteroides faecigallinarum</name>
    <dbReference type="NCBI Taxonomy" id="2840763"/>
    <lineage>
        <taxon>Bacteria</taxon>
        <taxon>Pseudomonadati</taxon>
        <taxon>Bacteroidota</taxon>
        <taxon>Bacteroidia</taxon>
        <taxon>Bacteroidales</taxon>
        <taxon>Candidatus Cryptobacteroides</taxon>
    </lineage>
</organism>
<dbReference type="InterPro" id="IPR035985">
    <property type="entry name" value="Ubiquitin-activating_enz"/>
</dbReference>
<dbReference type="GO" id="GO:0008641">
    <property type="term" value="F:ubiquitin-like modifier activating enzyme activity"/>
    <property type="evidence" value="ECO:0007669"/>
    <property type="project" value="InterPro"/>
</dbReference>
<dbReference type="Proteomes" id="UP000823757">
    <property type="component" value="Unassembled WGS sequence"/>
</dbReference>
<gene>
    <name evidence="2" type="ORF">IAB91_07705</name>
</gene>
<dbReference type="PANTHER" id="PTHR43267:SF1">
    <property type="entry name" value="TRNA THREONYLCARBAMOYLADENOSINE DEHYDRATASE"/>
    <property type="match status" value="1"/>
</dbReference>
<reference evidence="2" key="2">
    <citation type="journal article" date="2021" name="PeerJ">
        <title>Extensive microbial diversity within the chicken gut microbiome revealed by metagenomics and culture.</title>
        <authorList>
            <person name="Gilroy R."/>
            <person name="Ravi A."/>
            <person name="Getino M."/>
            <person name="Pursley I."/>
            <person name="Horton D.L."/>
            <person name="Alikhan N.F."/>
            <person name="Baker D."/>
            <person name="Gharbi K."/>
            <person name="Hall N."/>
            <person name="Watson M."/>
            <person name="Adriaenssens E.M."/>
            <person name="Foster-Nyarko E."/>
            <person name="Jarju S."/>
            <person name="Secka A."/>
            <person name="Antonio M."/>
            <person name="Oren A."/>
            <person name="Chaudhuri R.R."/>
            <person name="La Ragione R."/>
            <person name="Hildebrand F."/>
            <person name="Pallen M.J."/>
        </authorList>
    </citation>
    <scope>NUCLEOTIDE SEQUENCE</scope>
    <source>
        <strain evidence="2">B1-13419</strain>
    </source>
</reference>
<name>A0A9D9NIY5_9BACT</name>
<comment type="caution">
    <text evidence="2">The sequence shown here is derived from an EMBL/GenBank/DDBJ whole genome shotgun (WGS) entry which is preliminary data.</text>
</comment>
<evidence type="ECO:0000313" key="3">
    <source>
        <dbReference type="Proteomes" id="UP000823757"/>
    </source>
</evidence>
<dbReference type="InterPro" id="IPR045886">
    <property type="entry name" value="ThiF/MoeB/HesA"/>
</dbReference>
<dbReference type="Pfam" id="PF00899">
    <property type="entry name" value="ThiF"/>
    <property type="match status" value="1"/>
</dbReference>
<dbReference type="CDD" id="cd00755">
    <property type="entry name" value="YgdL_like"/>
    <property type="match status" value="1"/>
</dbReference>
<dbReference type="PANTHER" id="PTHR43267">
    <property type="entry name" value="TRNA THREONYLCARBAMOYLADENOSINE DEHYDRATASE"/>
    <property type="match status" value="1"/>
</dbReference>
<protein>
    <submittedName>
        <fullName evidence="2">tRNA threonylcarbamoyladenosine dehydratase</fullName>
    </submittedName>
</protein>
<dbReference type="InterPro" id="IPR000594">
    <property type="entry name" value="ThiF_NAD_FAD-bd"/>
</dbReference>
<dbReference type="SUPFAM" id="SSF69572">
    <property type="entry name" value="Activating enzymes of the ubiquitin-like proteins"/>
    <property type="match status" value="1"/>
</dbReference>
<dbReference type="Gene3D" id="3.40.50.720">
    <property type="entry name" value="NAD(P)-binding Rossmann-like Domain"/>
    <property type="match status" value="1"/>
</dbReference>
<evidence type="ECO:0000259" key="1">
    <source>
        <dbReference type="Pfam" id="PF00899"/>
    </source>
</evidence>
<dbReference type="GO" id="GO:0061503">
    <property type="term" value="F:tRNA threonylcarbamoyladenosine dehydratase"/>
    <property type="evidence" value="ECO:0007669"/>
    <property type="project" value="TreeGrafter"/>
</dbReference>
<reference evidence="2" key="1">
    <citation type="submission" date="2020-10" db="EMBL/GenBank/DDBJ databases">
        <authorList>
            <person name="Gilroy R."/>
        </authorList>
    </citation>
    <scope>NUCLEOTIDE SEQUENCE</scope>
    <source>
        <strain evidence="2">B1-13419</strain>
    </source>
</reference>
<sequence>MAEDWQFRTRMLIGDRGIERLASARVVVAGAGGVGGYAAEMLVRAGVGHMLVIDSDTVADSNRNRQILALKSTVGKAKCEVLAQRLLDINQDLDLVTLQEYITPSYKSDGSPVEDPGPSSPVFLLGGRQIDFVVDAIDTVAPKLSLIKYCMDNHIPVVSSMGAGAKSDVTKIRITDISKSYNCPLAHVVRKRMRRMGVPKGFKVVFSEELADTDAIVPCDDLNKKSQVGSISYIPAVFGCACAQAVVEGLLAGCRD</sequence>
<dbReference type="EMBL" id="JADIMD010000116">
    <property type="protein sequence ID" value="MBO8475157.1"/>
    <property type="molecule type" value="Genomic_DNA"/>
</dbReference>
<dbReference type="AlphaFoldDB" id="A0A9D9NIY5"/>